<evidence type="ECO:0000313" key="3">
    <source>
        <dbReference type="Proteomes" id="UP000036908"/>
    </source>
</evidence>
<evidence type="ECO:0000313" key="2">
    <source>
        <dbReference type="EMBL" id="KOF01705.1"/>
    </source>
</evidence>
<dbReference type="NCBIfam" id="TIGR04183">
    <property type="entry name" value="Por_Secre_tail"/>
    <property type="match status" value="1"/>
</dbReference>
<dbReference type="Proteomes" id="UP000036908">
    <property type="component" value="Unassembled WGS sequence"/>
</dbReference>
<proteinExistence type="predicted"/>
<gene>
    <name evidence="2" type="ORF">OB69_15225</name>
</gene>
<dbReference type="Pfam" id="PF18962">
    <property type="entry name" value="Por_Secre_tail"/>
    <property type="match status" value="1"/>
</dbReference>
<evidence type="ECO:0000259" key="1">
    <source>
        <dbReference type="Pfam" id="PF18962"/>
    </source>
</evidence>
<dbReference type="PATRIC" id="fig|1566026.4.peg.1364"/>
<feature type="domain" description="Secretion system C-terminal sorting" evidence="1">
    <location>
        <begin position="34"/>
        <end position="104"/>
    </location>
</feature>
<dbReference type="AlphaFoldDB" id="A0A0L8AHU0"/>
<sequence>MILSLMLFSVMANAQNETLANLKMNNDPKVKVEVFPNPTSDFLTIDLSKLDLKQPKIEIRNIIGSKMEMTSEDLGDKKHRVDVTTYPRGYYLVLVKDDQSKFQQTIRFSKK</sequence>
<keyword evidence="3" id="KW-1185">Reference proteome</keyword>
<dbReference type="EMBL" id="JSVA01000018">
    <property type="protein sequence ID" value="KOF01705.1"/>
    <property type="molecule type" value="Genomic_DNA"/>
</dbReference>
<comment type="caution">
    <text evidence="2">The sequence shown here is derived from an EMBL/GenBank/DDBJ whole genome shotgun (WGS) entry which is preliminary data.</text>
</comment>
<dbReference type="RefSeq" id="WP_053224605.1">
    <property type="nucleotide sequence ID" value="NZ_JSVA01000018.1"/>
</dbReference>
<protein>
    <recommendedName>
        <fullName evidence="1">Secretion system C-terminal sorting domain-containing protein</fullName>
    </recommendedName>
</protein>
<organism evidence="2 3">
    <name type="scientific">Roseivirga seohaensis subsp. aquiponti</name>
    <dbReference type="NCBI Taxonomy" id="1566026"/>
    <lineage>
        <taxon>Bacteria</taxon>
        <taxon>Pseudomonadati</taxon>
        <taxon>Bacteroidota</taxon>
        <taxon>Cytophagia</taxon>
        <taxon>Cytophagales</taxon>
        <taxon>Roseivirgaceae</taxon>
        <taxon>Roseivirga</taxon>
    </lineage>
</organism>
<accession>A0A0L8AHU0</accession>
<reference evidence="3" key="1">
    <citation type="submission" date="2014-11" db="EMBL/GenBank/DDBJ databases">
        <title>Genome sequencing of Roseivirga sp. D-25.</title>
        <authorList>
            <person name="Selvaratnam C."/>
            <person name="Thevarajoo S."/>
            <person name="Goh K.M."/>
            <person name="Eee R."/>
            <person name="Chan K.-G."/>
            <person name="Chong C.S."/>
        </authorList>
    </citation>
    <scope>NUCLEOTIDE SEQUENCE [LARGE SCALE GENOMIC DNA]</scope>
    <source>
        <strain evidence="3">D-25</strain>
    </source>
</reference>
<dbReference type="InterPro" id="IPR026444">
    <property type="entry name" value="Secre_tail"/>
</dbReference>
<name>A0A0L8AHU0_9BACT</name>